<dbReference type="AlphaFoldDB" id="A0AAV3YCL0"/>
<dbReference type="EMBL" id="BLXT01000751">
    <property type="protein sequence ID" value="GFN79968.1"/>
    <property type="molecule type" value="Genomic_DNA"/>
</dbReference>
<evidence type="ECO:0000313" key="2">
    <source>
        <dbReference type="Proteomes" id="UP000735302"/>
    </source>
</evidence>
<evidence type="ECO:0000313" key="1">
    <source>
        <dbReference type="EMBL" id="GFN79968.1"/>
    </source>
</evidence>
<sequence length="84" mass="9621">MGLRDFYLNSSGCQWEVGGGVKGRQKFSRQPVLRGPTQLMLSFGQHSKTVRLLPQVATPCLVKTFESRRLHVLRSHLSCYMKER</sequence>
<proteinExistence type="predicted"/>
<comment type="caution">
    <text evidence="1">The sequence shown here is derived from an EMBL/GenBank/DDBJ whole genome shotgun (WGS) entry which is preliminary data.</text>
</comment>
<gene>
    <name evidence="1" type="ORF">PoB_000647400</name>
</gene>
<protein>
    <submittedName>
        <fullName evidence="1">Uncharacterized protein</fullName>
    </submittedName>
</protein>
<accession>A0AAV3YCL0</accession>
<reference evidence="1 2" key="1">
    <citation type="journal article" date="2021" name="Elife">
        <title>Chloroplast acquisition without the gene transfer in kleptoplastic sea slugs, Plakobranchus ocellatus.</title>
        <authorList>
            <person name="Maeda T."/>
            <person name="Takahashi S."/>
            <person name="Yoshida T."/>
            <person name="Shimamura S."/>
            <person name="Takaki Y."/>
            <person name="Nagai Y."/>
            <person name="Toyoda A."/>
            <person name="Suzuki Y."/>
            <person name="Arimoto A."/>
            <person name="Ishii H."/>
            <person name="Satoh N."/>
            <person name="Nishiyama T."/>
            <person name="Hasebe M."/>
            <person name="Maruyama T."/>
            <person name="Minagawa J."/>
            <person name="Obokata J."/>
            <person name="Shigenobu S."/>
        </authorList>
    </citation>
    <scope>NUCLEOTIDE SEQUENCE [LARGE SCALE GENOMIC DNA]</scope>
</reference>
<organism evidence="1 2">
    <name type="scientific">Plakobranchus ocellatus</name>
    <dbReference type="NCBI Taxonomy" id="259542"/>
    <lineage>
        <taxon>Eukaryota</taxon>
        <taxon>Metazoa</taxon>
        <taxon>Spiralia</taxon>
        <taxon>Lophotrochozoa</taxon>
        <taxon>Mollusca</taxon>
        <taxon>Gastropoda</taxon>
        <taxon>Heterobranchia</taxon>
        <taxon>Euthyneura</taxon>
        <taxon>Panpulmonata</taxon>
        <taxon>Sacoglossa</taxon>
        <taxon>Placobranchoidea</taxon>
        <taxon>Plakobranchidae</taxon>
        <taxon>Plakobranchus</taxon>
    </lineage>
</organism>
<dbReference type="Proteomes" id="UP000735302">
    <property type="component" value="Unassembled WGS sequence"/>
</dbReference>
<name>A0AAV3YCL0_9GAST</name>
<keyword evidence="2" id="KW-1185">Reference proteome</keyword>